<evidence type="ECO:0000313" key="1">
    <source>
        <dbReference type="EMBL" id="AUB38096.1"/>
    </source>
</evidence>
<dbReference type="Proteomes" id="UP000232003">
    <property type="component" value="Chromosome"/>
</dbReference>
<keyword evidence="2" id="KW-1185">Reference proteome</keyword>
<dbReference type="OrthoDB" id="500092at2"/>
<dbReference type="InterPro" id="IPR036188">
    <property type="entry name" value="FAD/NAD-bd_sf"/>
</dbReference>
<reference evidence="1 2" key="1">
    <citation type="submission" date="2017-11" db="EMBL/GenBank/DDBJ databases">
        <title>Complete genome of a free-living desiccation-tolerant cyanobacterium and its photosynthetic adaptation to extreme terrestrial habitat.</title>
        <authorList>
            <person name="Shang J."/>
        </authorList>
    </citation>
    <scope>NUCLEOTIDE SEQUENCE [LARGE SCALE GENOMIC DNA]</scope>
    <source>
        <strain evidence="1 2">CCNUN1</strain>
    </source>
</reference>
<dbReference type="InterPro" id="IPR005288">
    <property type="entry name" value="NadB"/>
</dbReference>
<dbReference type="EMBL" id="CP024785">
    <property type="protein sequence ID" value="AUB38096.1"/>
    <property type="molecule type" value="Genomic_DNA"/>
</dbReference>
<dbReference type="AlphaFoldDB" id="A0A2K8SRL4"/>
<evidence type="ECO:0000313" key="2">
    <source>
        <dbReference type="Proteomes" id="UP000232003"/>
    </source>
</evidence>
<dbReference type="GO" id="GO:0009435">
    <property type="term" value="P:NAD+ biosynthetic process"/>
    <property type="evidence" value="ECO:0007669"/>
    <property type="project" value="InterPro"/>
</dbReference>
<dbReference type="GO" id="GO:0008734">
    <property type="term" value="F:L-aspartate oxidase activity"/>
    <property type="evidence" value="ECO:0007669"/>
    <property type="project" value="InterPro"/>
</dbReference>
<organism evidence="1 2">
    <name type="scientific">Nostoc flagelliforme CCNUN1</name>
    <dbReference type="NCBI Taxonomy" id="2038116"/>
    <lineage>
        <taxon>Bacteria</taxon>
        <taxon>Bacillati</taxon>
        <taxon>Cyanobacteriota</taxon>
        <taxon>Cyanophyceae</taxon>
        <taxon>Nostocales</taxon>
        <taxon>Nostocaceae</taxon>
        <taxon>Nostoc</taxon>
    </lineage>
</organism>
<protein>
    <submittedName>
        <fullName evidence="1">Dehydrogenase</fullName>
    </submittedName>
</protein>
<dbReference type="KEGG" id="nfl:COO91_04059"/>
<dbReference type="Gene3D" id="3.50.50.60">
    <property type="entry name" value="FAD/NAD(P)-binding domain"/>
    <property type="match status" value="1"/>
</dbReference>
<dbReference type="SUPFAM" id="SSF51905">
    <property type="entry name" value="FAD/NAD(P)-binding domain"/>
    <property type="match status" value="1"/>
</dbReference>
<dbReference type="Pfam" id="PF12831">
    <property type="entry name" value="FAD_oxidored"/>
    <property type="match status" value="1"/>
</dbReference>
<dbReference type="PANTHER" id="PTHR42716:SF3">
    <property type="entry name" value="SLL1913 PROTEIN"/>
    <property type="match status" value="1"/>
</dbReference>
<name>A0A2K8SRL4_9NOSO</name>
<sequence>MVNQTYTADVLVVGGGTGGTAAAIQAARRGAKTILVSEFPWLGGMLTSAGVSAPDGNELEAFQTGLWGAFLQELRQRQPGGLDNSWVSFFSYDPRIGAEIFADWVQELPNLDWISGQLPIEVFRQGDSITGVRFADFAVTAKIILDGTELGDLLALAEIPYRWGWELQSEWGEPSAPAAFNSLTEKYPVQAPTYVVIMQDFGEAMSTTVTERSRSAGVAAAPEIPAAPNYNPSQFTGAWDGYGTETFLNYGRLPGGLFMMNWPICGNDYGEGVGRLIESDVSRGEFIQESRWHSQNFAHFIQNQLGRRYGLAEKVFPHTPTAFALHPYYRESRRLVGLTTVREQDILPIAGGRVASIYEAFALGVCEAIAVGNYANDHHYPGIQFPLQPKSIRWGGRWTGTPFTIPYSSIIPATTDGFLVCEKNISVSHIANGATRLQPVVMGIGQAAGMAAAMCVELNCQPRDLPVRELQTALLKDNRSKAAIIPLFNLPPNHSDWLHWQLYYLNNPQAYPGSGDCPCPSWNHYSDSTFGKGLIRESNCFQGIFYRLGQQEYRFTVTAPAAYQGQNWQLVTLRSHIDKQLRAYPHEKLVTLWGHQNHSGNWLLVEHLNGG</sequence>
<dbReference type="RefSeq" id="WP_100899528.1">
    <property type="nucleotide sequence ID" value="NZ_CAWNNC010000001.1"/>
</dbReference>
<proteinExistence type="predicted"/>
<gene>
    <name evidence="1" type="ORF">COO91_04059</name>
</gene>
<dbReference type="PANTHER" id="PTHR42716">
    <property type="entry name" value="L-ASPARTATE OXIDASE"/>
    <property type="match status" value="1"/>
</dbReference>
<accession>A0A2K8SRL4</accession>